<dbReference type="InterPro" id="IPR011333">
    <property type="entry name" value="SKP1/BTB/POZ_sf"/>
</dbReference>
<dbReference type="PANTHER" id="PTHR23110:SF109">
    <property type="entry name" value="FI07618P-RELATED"/>
    <property type="match status" value="1"/>
</dbReference>
<evidence type="ECO:0000256" key="2">
    <source>
        <dbReference type="ARBA" id="ARBA00023242"/>
    </source>
</evidence>
<dbReference type="InterPro" id="IPR009057">
    <property type="entry name" value="Homeodomain-like_sf"/>
</dbReference>
<accession>A0A7R9HMK2</accession>
<protein>
    <recommendedName>
        <fullName evidence="4">BTB domain-containing protein</fullName>
    </recommendedName>
</protein>
<name>A0A7R9HMK2_9NEOP</name>
<dbReference type="InterPro" id="IPR051095">
    <property type="entry name" value="Dros_DevTransReg"/>
</dbReference>
<sequence length="586" mass="65579">MSEYQTVFTTPTSLLAQPLPLQDFGTSHKWTCKSQRKETLLEAEQELEKDIHELEEETSLVAIMGDKSQKFCLKWTNYQHHLSESFISLLQTESMADVTLSAQGKRIHAHRIVLSVCSPLFQAVGPMFDMPAGSCSPCLSTGAFVQLPGPTAFLHCTLTSLSVHRSSCPTARTYNLSSLYSNLLVCPQELLSFCPTARTPHPVIIFSEMNFNDICSIVEFVYRGELSIGGDRMTSVLKVAEELKIRGLMWVLEEVELTPEGNLVDHNTCAEEHLHEQMGAPTANGAIQGKTTRTDGTKRLALEDLKSGRTLVETAIAHNVPRSTLYVRARTQHVSLAYTRQEHSGEIIKAAVQAVVDGASLQKASEKHKIPKTVLWRRVQKELGRYGISHRRGAGTRTPSRSEKRLAAIEALEQGDTLTTVSKQFQAASVVVDPRQRLSSLITQPKIQNQAVKLKQLLEHSCFRQIPKTTLFREKTRLVEAGRLPWSCLRKRDPEYDGKHQRRLKDAVTACMEGKMSQATASMTYQVPKTTIWRRLHKGSVKGSQESPEGEEVDDPESKPTEDDETEDKPEYTLDVSLRRRTLSSS</sequence>
<keyword evidence="2" id="KW-0539">Nucleus</keyword>
<dbReference type="EMBL" id="OB793732">
    <property type="protein sequence ID" value="CAD7428411.1"/>
    <property type="molecule type" value="Genomic_DNA"/>
</dbReference>
<dbReference type="PANTHER" id="PTHR23110">
    <property type="entry name" value="BTB DOMAIN TRANSCRIPTION FACTOR"/>
    <property type="match status" value="1"/>
</dbReference>
<comment type="subcellular location">
    <subcellularLocation>
        <location evidence="1">Nucleus</location>
    </subcellularLocation>
</comment>
<feature type="domain" description="BTB" evidence="4">
    <location>
        <begin position="96"/>
        <end position="230"/>
    </location>
</feature>
<dbReference type="Gene3D" id="1.10.10.60">
    <property type="entry name" value="Homeodomain-like"/>
    <property type="match status" value="2"/>
</dbReference>
<dbReference type="InterPro" id="IPR000210">
    <property type="entry name" value="BTB/POZ_dom"/>
</dbReference>
<dbReference type="GO" id="GO:0006357">
    <property type="term" value="P:regulation of transcription by RNA polymerase II"/>
    <property type="evidence" value="ECO:0007669"/>
    <property type="project" value="TreeGrafter"/>
</dbReference>
<proteinExistence type="predicted"/>
<evidence type="ECO:0000256" key="3">
    <source>
        <dbReference type="SAM" id="MobiDB-lite"/>
    </source>
</evidence>
<evidence type="ECO:0000256" key="1">
    <source>
        <dbReference type="ARBA" id="ARBA00004123"/>
    </source>
</evidence>
<dbReference type="Gene3D" id="3.30.710.10">
    <property type="entry name" value="Potassium Channel Kv1.1, Chain A"/>
    <property type="match status" value="1"/>
</dbReference>
<reference evidence="5" key="1">
    <citation type="submission" date="2020-11" db="EMBL/GenBank/DDBJ databases">
        <authorList>
            <person name="Tran Van P."/>
        </authorList>
    </citation>
    <scope>NUCLEOTIDE SEQUENCE</scope>
</reference>
<evidence type="ECO:0000313" key="5">
    <source>
        <dbReference type="EMBL" id="CAD7428411.1"/>
    </source>
</evidence>
<dbReference type="GO" id="GO:0003677">
    <property type="term" value="F:DNA binding"/>
    <property type="evidence" value="ECO:0007669"/>
    <property type="project" value="InterPro"/>
</dbReference>
<dbReference type="AlphaFoldDB" id="A0A7R9HMK2"/>
<dbReference type="InterPro" id="IPR007889">
    <property type="entry name" value="HTH_Psq"/>
</dbReference>
<dbReference type="SUPFAM" id="SSF54695">
    <property type="entry name" value="POZ domain"/>
    <property type="match status" value="1"/>
</dbReference>
<dbReference type="SUPFAM" id="SSF46689">
    <property type="entry name" value="Homeodomain-like"/>
    <property type="match status" value="2"/>
</dbReference>
<dbReference type="SMART" id="SM00225">
    <property type="entry name" value="BTB"/>
    <property type="match status" value="1"/>
</dbReference>
<dbReference type="GO" id="GO:0005634">
    <property type="term" value="C:nucleus"/>
    <property type="evidence" value="ECO:0007669"/>
    <property type="project" value="UniProtKB-SubCell"/>
</dbReference>
<gene>
    <name evidence="5" type="ORF">TMSB3V08_LOCUS5221</name>
</gene>
<evidence type="ECO:0000259" key="4">
    <source>
        <dbReference type="PROSITE" id="PS50097"/>
    </source>
</evidence>
<dbReference type="Pfam" id="PF05225">
    <property type="entry name" value="HTH_psq"/>
    <property type="match status" value="2"/>
</dbReference>
<organism evidence="5">
    <name type="scientific">Timema monikensis</name>
    <dbReference type="NCBI Taxonomy" id="170555"/>
    <lineage>
        <taxon>Eukaryota</taxon>
        <taxon>Metazoa</taxon>
        <taxon>Ecdysozoa</taxon>
        <taxon>Arthropoda</taxon>
        <taxon>Hexapoda</taxon>
        <taxon>Insecta</taxon>
        <taxon>Pterygota</taxon>
        <taxon>Neoptera</taxon>
        <taxon>Polyneoptera</taxon>
        <taxon>Phasmatodea</taxon>
        <taxon>Timematodea</taxon>
        <taxon>Timematoidea</taxon>
        <taxon>Timematidae</taxon>
        <taxon>Timema</taxon>
    </lineage>
</organism>
<dbReference type="Pfam" id="PF00651">
    <property type="entry name" value="BTB"/>
    <property type="match status" value="2"/>
</dbReference>
<dbReference type="PROSITE" id="PS50097">
    <property type="entry name" value="BTB"/>
    <property type="match status" value="1"/>
</dbReference>
<feature type="region of interest" description="Disordered" evidence="3">
    <location>
        <begin position="536"/>
        <end position="586"/>
    </location>
</feature>